<dbReference type="Pfam" id="PF14559">
    <property type="entry name" value="TPR_19"/>
    <property type="match status" value="1"/>
</dbReference>
<keyword evidence="2" id="KW-1185">Reference proteome</keyword>
<name>A0ABN6V2J4_9BACT</name>
<organism evidence="1 2">
    <name type="scientific">Geothrix oryzae</name>
    <dbReference type="NCBI Taxonomy" id="2927975"/>
    <lineage>
        <taxon>Bacteria</taxon>
        <taxon>Pseudomonadati</taxon>
        <taxon>Acidobacteriota</taxon>
        <taxon>Holophagae</taxon>
        <taxon>Holophagales</taxon>
        <taxon>Holophagaceae</taxon>
        <taxon>Geothrix</taxon>
    </lineage>
</organism>
<dbReference type="InterPro" id="IPR011990">
    <property type="entry name" value="TPR-like_helical_dom_sf"/>
</dbReference>
<dbReference type="EMBL" id="AP027079">
    <property type="protein sequence ID" value="BDU70350.1"/>
    <property type="molecule type" value="Genomic_DNA"/>
</dbReference>
<gene>
    <name evidence="1" type="ORF">GETHOR_24510</name>
</gene>
<evidence type="ECO:0000313" key="1">
    <source>
        <dbReference type="EMBL" id="BDU70350.1"/>
    </source>
</evidence>
<dbReference type="Gene3D" id="1.25.40.10">
    <property type="entry name" value="Tetratricopeptide repeat domain"/>
    <property type="match status" value="2"/>
</dbReference>
<reference evidence="2" key="1">
    <citation type="journal article" date="2023" name="Int. J. Syst. Evol. Microbiol.">
        <title>Mesoterricola silvestris gen. nov., sp. nov., Mesoterricola sediminis sp. nov., Geothrix oryzae sp. nov., Geothrix edaphica sp. nov., Geothrix rubra sp. nov., and Geothrix limicola sp. nov., six novel members of Acidobacteriota isolated from soils.</title>
        <authorList>
            <person name="Itoh H."/>
            <person name="Sugisawa Y."/>
            <person name="Mise K."/>
            <person name="Xu Z."/>
            <person name="Kuniyasu M."/>
            <person name="Ushijima N."/>
            <person name="Kawano K."/>
            <person name="Kobayashi E."/>
            <person name="Shiratori Y."/>
            <person name="Masuda Y."/>
            <person name="Senoo K."/>
        </authorList>
    </citation>
    <scope>NUCLEOTIDE SEQUENCE [LARGE SCALE GENOMIC DNA]</scope>
    <source>
        <strain evidence="2">Red222</strain>
    </source>
</reference>
<dbReference type="SUPFAM" id="SSF48452">
    <property type="entry name" value="TPR-like"/>
    <property type="match status" value="2"/>
</dbReference>
<sequence length="563" mass="61972">MILLLFPATLQAAPTPSDAEMGRLLTQARQARNQSHWDEAIKGYDALLAKDGWHETALFERAQTLGWAQRYPECVTAWRLFRERAPWRAREADQNLAMMASWGRKFEVALTTLEPYAQKGERWAILDSAKYLSWAGRYRESLARTSTWIAAHPKDRDALLMQARVLSWDGRLRAAHGAFQQLVAQHPDLGDARLGLAQVSLWSGRVEEARVEVDQLPKETRETPEGKLLEGQVRLAEGRRRAALAQLTPLARQGSPVQRDAEDLIRAAAEANGPSVEIGQTRTLTSEPLRMLDSSVRAKLPLGDGSIGLSHTLHRAELSGAESDAHETAATVAYPLGPLRLSADLGRLTGLGGDPAGFHRLGLLWRLGHGAEVNLTQGRSVIVFTPQAVAQRVGIQSTDLAFTLAGFADVLRLQAGTASVSAGNRRTTWSGAYEHRWRLSPITLSAGLTSRGMGYSETLPLGFWNPRHYLFHGATGTAAFENGRFALLVEGRWGRQVTDQQAWTTGKGYAANLSWGLGRSPVTLLLGWSDSTSGLNAVSVTDPNTYREQSFRWGLRVAGPWRW</sequence>
<protein>
    <recommendedName>
        <fullName evidence="3">Tetratricopeptide repeat protein</fullName>
    </recommendedName>
</protein>
<evidence type="ECO:0008006" key="3">
    <source>
        <dbReference type="Google" id="ProtNLM"/>
    </source>
</evidence>
<accession>A0ABN6V2J4</accession>
<dbReference type="RefSeq" id="WP_286354068.1">
    <property type="nucleotide sequence ID" value="NZ_AP027079.1"/>
</dbReference>
<dbReference type="Proteomes" id="UP001242010">
    <property type="component" value="Chromosome"/>
</dbReference>
<proteinExistence type="predicted"/>
<evidence type="ECO:0000313" key="2">
    <source>
        <dbReference type="Proteomes" id="UP001242010"/>
    </source>
</evidence>